<dbReference type="PANTHER" id="PTHR33112:SF10">
    <property type="entry name" value="TOL"/>
    <property type="match status" value="1"/>
</dbReference>
<evidence type="ECO:0000259" key="1">
    <source>
        <dbReference type="Pfam" id="PF06985"/>
    </source>
</evidence>
<reference evidence="2" key="1">
    <citation type="journal article" date="2020" name="Stud. Mycol.">
        <title>101 Dothideomycetes genomes: a test case for predicting lifestyles and emergence of pathogens.</title>
        <authorList>
            <person name="Haridas S."/>
            <person name="Albert R."/>
            <person name="Binder M."/>
            <person name="Bloem J."/>
            <person name="Labutti K."/>
            <person name="Salamov A."/>
            <person name="Andreopoulos B."/>
            <person name="Baker S."/>
            <person name="Barry K."/>
            <person name="Bills G."/>
            <person name="Bluhm B."/>
            <person name="Cannon C."/>
            <person name="Castanera R."/>
            <person name="Culley D."/>
            <person name="Daum C."/>
            <person name="Ezra D."/>
            <person name="Gonzalez J."/>
            <person name="Henrissat B."/>
            <person name="Kuo A."/>
            <person name="Liang C."/>
            <person name="Lipzen A."/>
            <person name="Lutzoni F."/>
            <person name="Magnuson J."/>
            <person name="Mondo S."/>
            <person name="Nolan M."/>
            <person name="Ohm R."/>
            <person name="Pangilinan J."/>
            <person name="Park H.-J."/>
            <person name="Ramirez L."/>
            <person name="Alfaro M."/>
            <person name="Sun H."/>
            <person name="Tritt A."/>
            <person name="Yoshinaga Y."/>
            <person name="Zwiers L.-H."/>
            <person name="Turgeon B."/>
            <person name="Goodwin S."/>
            <person name="Spatafora J."/>
            <person name="Crous P."/>
            <person name="Grigoriev I."/>
        </authorList>
    </citation>
    <scope>NUCLEOTIDE SEQUENCE</scope>
    <source>
        <strain evidence="2">CBS 207.26</strain>
    </source>
</reference>
<dbReference type="PANTHER" id="PTHR33112">
    <property type="entry name" value="DOMAIN PROTEIN, PUTATIVE-RELATED"/>
    <property type="match status" value="1"/>
</dbReference>
<gene>
    <name evidence="2" type="ORF">K469DRAFT_692606</name>
</gene>
<name>A0A6A6DMR2_9PEZI</name>
<dbReference type="InterPro" id="IPR010730">
    <property type="entry name" value="HET"/>
</dbReference>
<dbReference type="Proteomes" id="UP000800200">
    <property type="component" value="Unassembled WGS sequence"/>
</dbReference>
<sequence length="556" mass="63475">MRTSAERCSICRMLLHAIQHGVNGDCGNIDIKRTRSALRIGANGPRLLRFCMEPGHADNHYPIGRPILPESGNSSRFALLRAWLRQCDNSHDCSKHSSESKEALPTRVLYVGDPKDSSYSSDLVRLVYGSEASRHEYLALSHCWGKVSVEEKERYCTTHANISERLCGFSLSELPKTFQDAVTVTRELGVLYLWIDSLCIIQYWDNHEDWKREAGRMESVFPDAYCTIAATAAADSKAGFLEREIRTEHVYVQDTSGRQFYISTDIDDFDNHVDGALLNTRAWVMQERVLSRRTIHFSANQTYWECGEEVYCENLTVLRSPKTDQFFTLDPNFPNRLLRSGKRRTLNCISFLLKDYSKRHLTYPTDRRVAMSGLEDRIARGLKCRSRYGIFQKYLPRTLLWHASNDKMKKIAYDYHMPSWSWMVYSGGIELLDVTLGTVDWVNHLMFDEECKHALITNALSFKNLATKADGNQYAVLDSDGAKRGWIEYDVGDSEELVEEWCVVVGRTHGFDATGAEEYYILVIRPTGVGNDYRRVGIGLIKSNCVVGPEISVRVV</sequence>
<keyword evidence="3" id="KW-1185">Reference proteome</keyword>
<dbReference type="EMBL" id="ML994656">
    <property type="protein sequence ID" value="KAF2180771.1"/>
    <property type="molecule type" value="Genomic_DNA"/>
</dbReference>
<protein>
    <submittedName>
        <fullName evidence="2">HET-domain-containing protein</fullName>
    </submittedName>
</protein>
<proteinExistence type="predicted"/>
<dbReference type="Pfam" id="PF06985">
    <property type="entry name" value="HET"/>
    <property type="match status" value="1"/>
</dbReference>
<dbReference type="OrthoDB" id="4161196at2759"/>
<dbReference type="AlphaFoldDB" id="A0A6A6DMR2"/>
<evidence type="ECO:0000313" key="2">
    <source>
        <dbReference type="EMBL" id="KAF2180771.1"/>
    </source>
</evidence>
<organism evidence="2 3">
    <name type="scientific">Zopfia rhizophila CBS 207.26</name>
    <dbReference type="NCBI Taxonomy" id="1314779"/>
    <lineage>
        <taxon>Eukaryota</taxon>
        <taxon>Fungi</taxon>
        <taxon>Dikarya</taxon>
        <taxon>Ascomycota</taxon>
        <taxon>Pezizomycotina</taxon>
        <taxon>Dothideomycetes</taxon>
        <taxon>Dothideomycetes incertae sedis</taxon>
        <taxon>Zopfiaceae</taxon>
        <taxon>Zopfia</taxon>
    </lineage>
</organism>
<feature type="domain" description="Heterokaryon incompatibility" evidence="1">
    <location>
        <begin position="137"/>
        <end position="287"/>
    </location>
</feature>
<accession>A0A6A6DMR2</accession>
<evidence type="ECO:0000313" key="3">
    <source>
        <dbReference type="Proteomes" id="UP000800200"/>
    </source>
</evidence>